<accession>A0ABQ9IHQ7</accession>
<dbReference type="EMBL" id="JARBHB010000001">
    <property type="protein sequence ID" value="KAJ8896254.1"/>
    <property type="molecule type" value="Genomic_DNA"/>
</dbReference>
<protein>
    <recommendedName>
        <fullName evidence="3">Integrase catalytic domain-containing protein</fullName>
    </recommendedName>
</protein>
<organism evidence="1 2">
    <name type="scientific">Dryococelus australis</name>
    <dbReference type="NCBI Taxonomy" id="614101"/>
    <lineage>
        <taxon>Eukaryota</taxon>
        <taxon>Metazoa</taxon>
        <taxon>Ecdysozoa</taxon>
        <taxon>Arthropoda</taxon>
        <taxon>Hexapoda</taxon>
        <taxon>Insecta</taxon>
        <taxon>Pterygota</taxon>
        <taxon>Neoptera</taxon>
        <taxon>Polyneoptera</taxon>
        <taxon>Phasmatodea</taxon>
        <taxon>Verophasmatodea</taxon>
        <taxon>Anareolatae</taxon>
        <taxon>Phasmatidae</taxon>
        <taxon>Eurycanthinae</taxon>
        <taxon>Dryococelus</taxon>
    </lineage>
</organism>
<sequence>MGIVHILNRDTRFDERHYIYKYNRTLVVVRLMDYFTFVPAKYFTVQVFAQTIITLLKHRGINKYVIQQGYDGAC</sequence>
<gene>
    <name evidence="1" type="ORF">PR048_001597</name>
</gene>
<comment type="caution">
    <text evidence="1">The sequence shown here is derived from an EMBL/GenBank/DDBJ whole genome shotgun (WGS) entry which is preliminary data.</text>
</comment>
<evidence type="ECO:0000313" key="1">
    <source>
        <dbReference type="EMBL" id="KAJ8896254.1"/>
    </source>
</evidence>
<keyword evidence="2" id="KW-1185">Reference proteome</keyword>
<name>A0ABQ9IHQ7_9NEOP</name>
<reference evidence="1 2" key="1">
    <citation type="submission" date="2023-02" db="EMBL/GenBank/DDBJ databases">
        <title>LHISI_Scaffold_Assembly.</title>
        <authorList>
            <person name="Stuart O.P."/>
            <person name="Cleave R."/>
            <person name="Magrath M.J.L."/>
            <person name="Mikheyev A.S."/>
        </authorList>
    </citation>
    <scope>NUCLEOTIDE SEQUENCE [LARGE SCALE GENOMIC DNA]</scope>
    <source>
        <strain evidence="1">Daus_M_001</strain>
        <tissue evidence="1">Leg muscle</tissue>
    </source>
</reference>
<evidence type="ECO:0000313" key="2">
    <source>
        <dbReference type="Proteomes" id="UP001159363"/>
    </source>
</evidence>
<proteinExistence type="predicted"/>
<evidence type="ECO:0008006" key="3">
    <source>
        <dbReference type="Google" id="ProtNLM"/>
    </source>
</evidence>
<dbReference type="Proteomes" id="UP001159363">
    <property type="component" value="Chromosome 1"/>
</dbReference>